<name>A0ACC1C3X9_9ROSI</name>
<evidence type="ECO:0000313" key="1">
    <source>
        <dbReference type="EMBL" id="KAJ0110329.1"/>
    </source>
</evidence>
<gene>
    <name evidence="1" type="ORF">Patl1_03027</name>
</gene>
<protein>
    <submittedName>
        <fullName evidence="1">Uncharacterized protein</fullName>
    </submittedName>
</protein>
<accession>A0ACC1C3X9</accession>
<evidence type="ECO:0000313" key="2">
    <source>
        <dbReference type="Proteomes" id="UP001164250"/>
    </source>
</evidence>
<organism evidence="1 2">
    <name type="scientific">Pistacia atlantica</name>
    <dbReference type="NCBI Taxonomy" id="434234"/>
    <lineage>
        <taxon>Eukaryota</taxon>
        <taxon>Viridiplantae</taxon>
        <taxon>Streptophyta</taxon>
        <taxon>Embryophyta</taxon>
        <taxon>Tracheophyta</taxon>
        <taxon>Spermatophyta</taxon>
        <taxon>Magnoliopsida</taxon>
        <taxon>eudicotyledons</taxon>
        <taxon>Gunneridae</taxon>
        <taxon>Pentapetalae</taxon>
        <taxon>rosids</taxon>
        <taxon>malvids</taxon>
        <taxon>Sapindales</taxon>
        <taxon>Anacardiaceae</taxon>
        <taxon>Pistacia</taxon>
    </lineage>
</organism>
<proteinExistence type="predicted"/>
<comment type="caution">
    <text evidence="1">The sequence shown here is derived from an EMBL/GenBank/DDBJ whole genome shotgun (WGS) entry which is preliminary data.</text>
</comment>
<dbReference type="EMBL" id="CM047897">
    <property type="protein sequence ID" value="KAJ0110329.1"/>
    <property type="molecule type" value="Genomic_DNA"/>
</dbReference>
<sequence>MIDMLFLKTDPTLAQAVGNLLLNGGFEVGPDFLSNSTEGILLESAPSPVQSALLQWTVIGTVKYIDSKHFFVPEGNAAIEIVSGVSTGIQIDDQLSEILTLETSGTRSAFKYSVPFKAGSGPNPISFLSGSTNQTKDGVFCGPIIDEVVLRASHGLKLQLKLEILIHVLVLAVVL</sequence>
<keyword evidence="2" id="KW-1185">Reference proteome</keyword>
<dbReference type="Proteomes" id="UP001164250">
    <property type="component" value="Chromosome 1"/>
</dbReference>
<reference evidence="2" key="1">
    <citation type="journal article" date="2023" name="G3 (Bethesda)">
        <title>Genome assembly and association tests identify interacting loci associated with vigor, precocity, and sex in interspecific pistachio rootstocks.</title>
        <authorList>
            <person name="Palmer W."/>
            <person name="Jacygrad E."/>
            <person name="Sagayaradj S."/>
            <person name="Cavanaugh K."/>
            <person name="Han R."/>
            <person name="Bertier L."/>
            <person name="Beede B."/>
            <person name="Kafkas S."/>
            <person name="Golino D."/>
            <person name="Preece J."/>
            <person name="Michelmore R."/>
        </authorList>
    </citation>
    <scope>NUCLEOTIDE SEQUENCE [LARGE SCALE GENOMIC DNA]</scope>
</reference>